<accession>X6N4K3</accession>
<feature type="compositionally biased region" description="Acidic residues" evidence="1">
    <location>
        <begin position="115"/>
        <end position="133"/>
    </location>
</feature>
<dbReference type="AlphaFoldDB" id="X6N4K3"/>
<keyword evidence="3" id="KW-1185">Reference proteome</keyword>
<reference evidence="2 3" key="1">
    <citation type="journal article" date="2013" name="Curr. Biol.">
        <title>The Genome of the Foraminiferan Reticulomyxa filosa.</title>
        <authorList>
            <person name="Glockner G."/>
            <person name="Hulsmann N."/>
            <person name="Schleicher M."/>
            <person name="Noegel A.A."/>
            <person name="Eichinger L."/>
            <person name="Gallinger C."/>
            <person name="Pawlowski J."/>
            <person name="Sierra R."/>
            <person name="Euteneuer U."/>
            <person name="Pillet L."/>
            <person name="Moustafa A."/>
            <person name="Platzer M."/>
            <person name="Groth M."/>
            <person name="Szafranski K."/>
            <person name="Schliwa M."/>
        </authorList>
    </citation>
    <scope>NUCLEOTIDE SEQUENCE [LARGE SCALE GENOMIC DNA]</scope>
</reference>
<dbReference type="Proteomes" id="UP000023152">
    <property type="component" value="Unassembled WGS sequence"/>
</dbReference>
<sequence>MFVLSYLMSLRATLLHGRLHYLRDKEMSLQQPRSINATTIAAASTSSTSVTVAAPMHVKVPPLIEMQKKKFAKLADDIASSELEHDPDLAKAFQEEKEIKERQQQQQQQQGVGEEKEEEDEDEDEDEDSEDEYEQKIGCCAIPSFKNEIAANYAKQIKHEIKKSGHDTPL</sequence>
<evidence type="ECO:0000313" key="2">
    <source>
        <dbReference type="EMBL" id="ETO21225.1"/>
    </source>
</evidence>
<comment type="caution">
    <text evidence="2">The sequence shown here is derived from an EMBL/GenBank/DDBJ whole genome shotgun (WGS) entry which is preliminary data.</text>
</comment>
<evidence type="ECO:0000256" key="1">
    <source>
        <dbReference type="SAM" id="MobiDB-lite"/>
    </source>
</evidence>
<organism evidence="2 3">
    <name type="scientific">Reticulomyxa filosa</name>
    <dbReference type="NCBI Taxonomy" id="46433"/>
    <lineage>
        <taxon>Eukaryota</taxon>
        <taxon>Sar</taxon>
        <taxon>Rhizaria</taxon>
        <taxon>Retaria</taxon>
        <taxon>Foraminifera</taxon>
        <taxon>Monothalamids</taxon>
        <taxon>Reticulomyxidae</taxon>
        <taxon>Reticulomyxa</taxon>
    </lineage>
</organism>
<gene>
    <name evidence="2" type="ORF">RFI_15979</name>
</gene>
<feature type="non-terminal residue" evidence="2">
    <location>
        <position position="170"/>
    </location>
</feature>
<feature type="region of interest" description="Disordered" evidence="1">
    <location>
        <begin position="82"/>
        <end position="138"/>
    </location>
</feature>
<proteinExistence type="predicted"/>
<name>X6N4K3_RETFI</name>
<feature type="compositionally biased region" description="Basic and acidic residues" evidence="1">
    <location>
        <begin position="82"/>
        <end position="103"/>
    </location>
</feature>
<evidence type="ECO:0000313" key="3">
    <source>
        <dbReference type="Proteomes" id="UP000023152"/>
    </source>
</evidence>
<dbReference type="EMBL" id="ASPP01011837">
    <property type="protein sequence ID" value="ETO21225.1"/>
    <property type="molecule type" value="Genomic_DNA"/>
</dbReference>
<protein>
    <submittedName>
        <fullName evidence="2">Uncharacterized protein</fullName>
    </submittedName>
</protein>